<sequence length="109" mass="12598">MQLNISRTALHIIICSLHKSLSRLHDGMISYKIDLCEFHRQKNGKSISLKNRRKDEAHCFHELIIAFCVGTRDATIRRLVSKKSQTLRTTSSGKGVRAKKRNSFEKKFK</sequence>
<protein>
    <submittedName>
        <fullName evidence="2">Uncharacterized protein</fullName>
    </submittedName>
</protein>
<dbReference type="EMBL" id="JPKZ01002876">
    <property type="protein sequence ID" value="KHN74671.1"/>
    <property type="molecule type" value="Genomic_DNA"/>
</dbReference>
<name>A0A0B2UU82_TOXCA</name>
<comment type="caution">
    <text evidence="2">The sequence shown here is derived from an EMBL/GenBank/DDBJ whole genome shotgun (WGS) entry which is preliminary data.</text>
</comment>
<gene>
    <name evidence="2" type="ORF">Tcan_17685</name>
</gene>
<feature type="region of interest" description="Disordered" evidence="1">
    <location>
        <begin position="87"/>
        <end position="109"/>
    </location>
</feature>
<evidence type="ECO:0000256" key="1">
    <source>
        <dbReference type="SAM" id="MobiDB-lite"/>
    </source>
</evidence>
<dbReference type="AlphaFoldDB" id="A0A0B2UU82"/>
<keyword evidence="3" id="KW-1185">Reference proteome</keyword>
<proteinExistence type="predicted"/>
<evidence type="ECO:0000313" key="2">
    <source>
        <dbReference type="EMBL" id="KHN74671.1"/>
    </source>
</evidence>
<evidence type="ECO:0000313" key="3">
    <source>
        <dbReference type="Proteomes" id="UP000031036"/>
    </source>
</evidence>
<dbReference type="Proteomes" id="UP000031036">
    <property type="component" value="Unassembled WGS sequence"/>
</dbReference>
<reference evidence="2 3" key="1">
    <citation type="submission" date="2014-11" db="EMBL/GenBank/DDBJ databases">
        <title>Genetic blueprint of the zoonotic pathogen Toxocara canis.</title>
        <authorList>
            <person name="Zhu X.-Q."/>
            <person name="Korhonen P.K."/>
            <person name="Cai H."/>
            <person name="Young N.D."/>
            <person name="Nejsum P."/>
            <person name="von Samson-Himmelstjerna G."/>
            <person name="Boag P.R."/>
            <person name="Tan P."/>
            <person name="Li Q."/>
            <person name="Min J."/>
            <person name="Yang Y."/>
            <person name="Wang X."/>
            <person name="Fang X."/>
            <person name="Hall R.S."/>
            <person name="Hofmann A."/>
            <person name="Sternberg P.W."/>
            <person name="Jex A.R."/>
            <person name="Gasser R.B."/>
        </authorList>
    </citation>
    <scope>NUCLEOTIDE SEQUENCE [LARGE SCALE GENOMIC DNA]</scope>
    <source>
        <strain evidence="2">PN_DK_2014</strain>
    </source>
</reference>
<accession>A0A0B2UU82</accession>
<organism evidence="2 3">
    <name type="scientific">Toxocara canis</name>
    <name type="common">Canine roundworm</name>
    <dbReference type="NCBI Taxonomy" id="6265"/>
    <lineage>
        <taxon>Eukaryota</taxon>
        <taxon>Metazoa</taxon>
        <taxon>Ecdysozoa</taxon>
        <taxon>Nematoda</taxon>
        <taxon>Chromadorea</taxon>
        <taxon>Rhabditida</taxon>
        <taxon>Spirurina</taxon>
        <taxon>Ascaridomorpha</taxon>
        <taxon>Ascaridoidea</taxon>
        <taxon>Toxocaridae</taxon>
        <taxon>Toxocara</taxon>
    </lineage>
</organism>